<dbReference type="EMBL" id="BARW01003040">
    <property type="protein sequence ID" value="GAI62699.1"/>
    <property type="molecule type" value="Genomic_DNA"/>
</dbReference>
<reference evidence="1" key="1">
    <citation type="journal article" date="2014" name="Front. Microbiol.">
        <title>High frequency of phylogenetically diverse reductive dehalogenase-homologous genes in deep subseafloor sedimentary metagenomes.</title>
        <authorList>
            <person name="Kawai M."/>
            <person name="Futagami T."/>
            <person name="Toyoda A."/>
            <person name="Takaki Y."/>
            <person name="Nishi S."/>
            <person name="Hori S."/>
            <person name="Arai W."/>
            <person name="Tsubouchi T."/>
            <person name="Morono Y."/>
            <person name="Uchiyama I."/>
            <person name="Ito T."/>
            <person name="Fujiyama A."/>
            <person name="Inagaki F."/>
            <person name="Takami H."/>
        </authorList>
    </citation>
    <scope>NUCLEOTIDE SEQUENCE</scope>
    <source>
        <strain evidence="1">Expedition CK06-06</strain>
    </source>
</reference>
<proteinExistence type="predicted"/>
<protein>
    <submittedName>
        <fullName evidence="1">Uncharacterized protein</fullName>
    </submittedName>
</protein>
<evidence type="ECO:0000313" key="1">
    <source>
        <dbReference type="EMBL" id="GAI62699.1"/>
    </source>
</evidence>
<name>X1S4H3_9ZZZZ</name>
<gene>
    <name evidence="1" type="ORF">S12H4_08014</name>
</gene>
<dbReference type="AlphaFoldDB" id="X1S4H3"/>
<organism evidence="1">
    <name type="scientific">marine sediment metagenome</name>
    <dbReference type="NCBI Taxonomy" id="412755"/>
    <lineage>
        <taxon>unclassified sequences</taxon>
        <taxon>metagenomes</taxon>
        <taxon>ecological metagenomes</taxon>
    </lineage>
</organism>
<sequence>MAKEKICPDCGHHMIRTWTSKDKTHIRIKCPTCELGIEIEPKEEHRWQELLEEAKKQWIKVKSKEVEKDKRIAEEISSMFEKNIRKTIHRHRGKAVRELLRIICGTLAGEVDWYHSFPSKLAEEEIEKLKKISSVILDSCFKVQNIIEGGDSK</sequence>
<comment type="caution">
    <text evidence="1">The sequence shown here is derived from an EMBL/GenBank/DDBJ whole genome shotgun (WGS) entry which is preliminary data.</text>
</comment>
<accession>X1S4H3</accession>